<dbReference type="EMBL" id="PFGY01000080">
    <property type="protein sequence ID" value="PIW76121.1"/>
    <property type="molecule type" value="Genomic_DNA"/>
</dbReference>
<dbReference type="SUPFAM" id="SSF54523">
    <property type="entry name" value="Pili subunits"/>
    <property type="match status" value="1"/>
</dbReference>
<evidence type="ECO:0000313" key="7">
    <source>
        <dbReference type="EMBL" id="PIW76121.1"/>
    </source>
</evidence>
<evidence type="ECO:0000256" key="1">
    <source>
        <dbReference type="ARBA" id="ARBA00004167"/>
    </source>
</evidence>
<organism evidence="7 8">
    <name type="scientific">Candidatus Portnoybacteria bacterium CG_4_8_14_3_um_filter_40_10</name>
    <dbReference type="NCBI Taxonomy" id="1974801"/>
    <lineage>
        <taxon>Bacteria</taxon>
        <taxon>Candidatus Portnoyibacteriota</taxon>
    </lineage>
</organism>
<comment type="subcellular location">
    <subcellularLocation>
        <location evidence="1">Membrane</location>
        <topology evidence="1">Single-pass membrane protein</topology>
    </subcellularLocation>
</comment>
<comment type="caution">
    <text evidence="7">The sequence shown here is derived from an EMBL/GenBank/DDBJ whole genome shotgun (WGS) entry which is preliminary data.</text>
</comment>
<evidence type="ECO:0000256" key="2">
    <source>
        <dbReference type="ARBA" id="ARBA00022481"/>
    </source>
</evidence>
<dbReference type="Pfam" id="PF07963">
    <property type="entry name" value="N_methyl"/>
    <property type="match status" value="1"/>
</dbReference>
<dbReference type="GO" id="GO:0015627">
    <property type="term" value="C:type II protein secretion system complex"/>
    <property type="evidence" value="ECO:0007669"/>
    <property type="project" value="InterPro"/>
</dbReference>
<evidence type="ECO:0000256" key="6">
    <source>
        <dbReference type="SAM" id="Phobius"/>
    </source>
</evidence>
<evidence type="ECO:0000256" key="3">
    <source>
        <dbReference type="ARBA" id="ARBA00022692"/>
    </source>
</evidence>
<dbReference type="PANTHER" id="PTHR30093">
    <property type="entry name" value="GENERAL SECRETION PATHWAY PROTEIN G"/>
    <property type="match status" value="1"/>
</dbReference>
<feature type="transmembrane region" description="Helical" evidence="6">
    <location>
        <begin position="21"/>
        <end position="43"/>
    </location>
</feature>
<reference evidence="8" key="1">
    <citation type="submission" date="2017-09" db="EMBL/GenBank/DDBJ databases">
        <title>Depth-based differentiation of microbial function through sediment-hosted aquifers and enrichment of novel symbionts in the deep terrestrial subsurface.</title>
        <authorList>
            <person name="Probst A.J."/>
            <person name="Ladd B."/>
            <person name="Jarett J.K."/>
            <person name="Geller-Mcgrath D.E."/>
            <person name="Sieber C.M.K."/>
            <person name="Emerson J.B."/>
            <person name="Anantharaman K."/>
            <person name="Thomas B.C."/>
            <person name="Malmstrom R."/>
            <person name="Stieglmeier M."/>
            <person name="Klingl A."/>
            <person name="Woyke T."/>
            <person name="Ryan C.M."/>
            <person name="Banfield J.F."/>
        </authorList>
    </citation>
    <scope>NUCLEOTIDE SEQUENCE [LARGE SCALE GENOMIC DNA]</scope>
</reference>
<dbReference type="InterPro" id="IPR012902">
    <property type="entry name" value="N_methyl_site"/>
</dbReference>
<dbReference type="PRINTS" id="PR00885">
    <property type="entry name" value="BCTERIALGSPH"/>
</dbReference>
<dbReference type="Gene3D" id="3.30.700.10">
    <property type="entry name" value="Glycoprotein, Type 4 Pilin"/>
    <property type="match status" value="1"/>
</dbReference>
<evidence type="ECO:0000256" key="5">
    <source>
        <dbReference type="ARBA" id="ARBA00023136"/>
    </source>
</evidence>
<gene>
    <name evidence="7" type="ORF">CO001_03055</name>
</gene>
<dbReference type="InterPro" id="IPR045584">
    <property type="entry name" value="Pilin-like"/>
</dbReference>
<dbReference type="Proteomes" id="UP000229561">
    <property type="component" value="Unassembled WGS sequence"/>
</dbReference>
<keyword evidence="4 6" id="KW-1133">Transmembrane helix</keyword>
<dbReference type="GO" id="GO:0016020">
    <property type="term" value="C:membrane"/>
    <property type="evidence" value="ECO:0007669"/>
    <property type="project" value="UniProtKB-SubCell"/>
</dbReference>
<protein>
    <recommendedName>
        <fullName evidence="9">Type II secretion system protein GspG C-terminal domain-containing protein</fullName>
    </recommendedName>
</protein>
<dbReference type="GO" id="GO:0015628">
    <property type="term" value="P:protein secretion by the type II secretion system"/>
    <property type="evidence" value="ECO:0007669"/>
    <property type="project" value="InterPro"/>
</dbReference>
<keyword evidence="5 6" id="KW-0472">Membrane</keyword>
<name>A0A2M7II20_9BACT</name>
<feature type="transmembrane region" description="Helical" evidence="6">
    <location>
        <begin position="76"/>
        <end position="97"/>
    </location>
</feature>
<evidence type="ECO:0000256" key="4">
    <source>
        <dbReference type="ARBA" id="ARBA00022989"/>
    </source>
</evidence>
<evidence type="ECO:0008006" key="9">
    <source>
        <dbReference type="Google" id="ProtNLM"/>
    </source>
</evidence>
<keyword evidence="2" id="KW-0488">Methylation</keyword>
<evidence type="ECO:0000313" key="8">
    <source>
        <dbReference type="Proteomes" id="UP000229561"/>
    </source>
</evidence>
<proteinExistence type="predicted"/>
<keyword evidence="3 6" id="KW-0812">Transmembrane</keyword>
<dbReference type="InterPro" id="IPR002416">
    <property type="entry name" value="T2SS_protein-GspH"/>
</dbReference>
<dbReference type="PROSITE" id="PS00409">
    <property type="entry name" value="PROKAR_NTER_METHYL"/>
    <property type="match status" value="1"/>
</dbReference>
<dbReference type="AlphaFoldDB" id="A0A2M7II20"/>
<sequence>MISFLTKDFQKYGLGLSWADWFAVHYVGTIILLVLAIIAGYFIGQRWWNYIYIQKKYRSKWTKWSGRNRGFTLVELLVVIAIIGIIATVVLVALGSAKDKARDVKRKATLAQVGQFLSGSSCYMPNAGVGDYDIADLFPEIKIKYPQVSNFISSAPQDPKTGTDTKTNYRYIVNDSGRCAIYANLEMESEQVTLTAISAPTPGGGQGIFQTPSAGWNGSTKYYQVSSN</sequence>
<accession>A0A2M7II20</accession>
<dbReference type="NCBIfam" id="TIGR02532">
    <property type="entry name" value="IV_pilin_GFxxxE"/>
    <property type="match status" value="1"/>
</dbReference>